<accession>A0ABY5UFD7</accession>
<keyword evidence="1" id="KW-0560">Oxidoreductase</keyword>
<dbReference type="SUPFAM" id="SSF48179">
    <property type="entry name" value="6-phosphogluconate dehydrogenase C-terminal domain-like"/>
    <property type="match status" value="1"/>
</dbReference>
<feature type="domain" description="Prephenate/arogenate dehydrogenase" evidence="2">
    <location>
        <begin position="9"/>
        <end position="272"/>
    </location>
</feature>
<dbReference type="InterPro" id="IPR008927">
    <property type="entry name" value="6-PGluconate_DH-like_C_sf"/>
</dbReference>
<proteinExistence type="predicted"/>
<reference evidence="3" key="1">
    <citation type="submission" date="2022-06" db="EMBL/GenBank/DDBJ databases">
        <title>Complete Genome Sequence of Deoxynivalenol-bioadsorption Ochrobactrum pseudintermedium ASAG-D25.</title>
        <authorList>
            <person name="Wang N."/>
        </authorList>
    </citation>
    <scope>NUCLEOTIDE SEQUENCE</scope>
    <source>
        <strain evidence="3">ASAG-D25</strain>
    </source>
</reference>
<name>A0ABY5UFD7_9HYPH</name>
<dbReference type="PANTHER" id="PTHR21363">
    <property type="entry name" value="PREPHENATE DEHYDROGENASE"/>
    <property type="match status" value="1"/>
</dbReference>
<gene>
    <name evidence="3" type="ORF">NIK97_19370</name>
</gene>
<organism evidence="3 4">
    <name type="scientific">Brucella pseudintermedia</name>
    <dbReference type="NCBI Taxonomy" id="370111"/>
    <lineage>
        <taxon>Bacteria</taxon>
        <taxon>Pseudomonadati</taxon>
        <taxon>Pseudomonadota</taxon>
        <taxon>Alphaproteobacteria</taxon>
        <taxon>Hyphomicrobiales</taxon>
        <taxon>Brucellaceae</taxon>
        <taxon>Brucella/Ochrobactrum group</taxon>
        <taxon>Brucella</taxon>
    </lineage>
</organism>
<dbReference type="InterPro" id="IPR050812">
    <property type="entry name" value="Preph/Arog_dehydrog"/>
</dbReference>
<keyword evidence="4" id="KW-1185">Reference proteome</keyword>
<sequence length="272" mass="29879">MSRDRNQHTKIGIIGFGAFGQLIARYLNPYFQFYAYDPAANLEQTAHIHGVTPASMEQAARCDIVILATPVATLESVVEAIAPHVRPGALVLDVGSVKVGPADIMRRGLPVHVDIVATHPLFGPQSARDGIAGLKIAVCPVRGTRFHRVAAFLKKHLSLNVIMTTPEDHDREAAMAQGLTHLIARVLVRMEPLPTRMTTKSFDLLMQAVDMVRYDAPEVFQAIEHANPYASKMRRRFFALADQVNEELAQPDPVIAKNRTADEATGAFRKSA</sequence>
<dbReference type="EMBL" id="CP099968">
    <property type="protein sequence ID" value="UWL62028.1"/>
    <property type="molecule type" value="Genomic_DNA"/>
</dbReference>
<dbReference type="InterPro" id="IPR046826">
    <property type="entry name" value="PDH_N"/>
</dbReference>
<dbReference type="SUPFAM" id="SSF51735">
    <property type="entry name" value="NAD(P)-binding Rossmann-fold domains"/>
    <property type="match status" value="1"/>
</dbReference>
<evidence type="ECO:0000313" key="4">
    <source>
        <dbReference type="Proteomes" id="UP001058739"/>
    </source>
</evidence>
<dbReference type="PANTHER" id="PTHR21363:SF0">
    <property type="entry name" value="PREPHENATE DEHYDROGENASE [NADP(+)]"/>
    <property type="match status" value="1"/>
</dbReference>
<dbReference type="Gene3D" id="3.40.50.720">
    <property type="entry name" value="NAD(P)-binding Rossmann-like Domain"/>
    <property type="match status" value="1"/>
</dbReference>
<dbReference type="PROSITE" id="PS51176">
    <property type="entry name" value="PDH_ADH"/>
    <property type="match status" value="1"/>
</dbReference>
<evidence type="ECO:0000313" key="3">
    <source>
        <dbReference type="EMBL" id="UWL62028.1"/>
    </source>
</evidence>
<evidence type="ECO:0000259" key="2">
    <source>
        <dbReference type="PROSITE" id="PS51176"/>
    </source>
</evidence>
<dbReference type="Pfam" id="PF02153">
    <property type="entry name" value="PDH_N"/>
    <property type="match status" value="1"/>
</dbReference>
<protein>
    <submittedName>
        <fullName evidence="3">Prephenate dehydrogenase</fullName>
    </submittedName>
</protein>
<dbReference type="InterPro" id="IPR036291">
    <property type="entry name" value="NAD(P)-bd_dom_sf"/>
</dbReference>
<dbReference type="RefSeq" id="WP_121981996.1">
    <property type="nucleotide sequence ID" value="NZ_CP099968.1"/>
</dbReference>
<dbReference type="Proteomes" id="UP001058739">
    <property type="component" value="Chromosome 02"/>
</dbReference>
<dbReference type="InterPro" id="IPR003099">
    <property type="entry name" value="Prephen_DH"/>
</dbReference>
<evidence type="ECO:0000256" key="1">
    <source>
        <dbReference type="ARBA" id="ARBA00023002"/>
    </source>
</evidence>